<feature type="region of interest" description="Disordered" evidence="1">
    <location>
        <begin position="91"/>
        <end position="142"/>
    </location>
</feature>
<gene>
    <name evidence="3" type="ORF">Cba03nite_11280</name>
</gene>
<sequence>MRNSHPSQSPRLYALAATALGVGLVGLVCAGNLDYQLRDLAPFVVGLASVAFTLCLILLAAAAFAWVLRGHAVWRESGGLAEDVAQAKARARQDADERAAWEHHQRTKDAPAPAGTAAPAVEPLRSAAPAVGDAEPGAAAHP</sequence>
<feature type="transmembrane region" description="Helical" evidence="2">
    <location>
        <begin position="12"/>
        <end position="33"/>
    </location>
</feature>
<comment type="caution">
    <text evidence="3">The sequence shown here is derived from an EMBL/GenBank/DDBJ whole genome shotgun (WGS) entry which is preliminary data.</text>
</comment>
<protein>
    <submittedName>
        <fullName evidence="3">Uncharacterized protein</fullName>
    </submittedName>
</protein>
<accession>A0A8J3JMF3</accession>
<feature type="compositionally biased region" description="Low complexity" evidence="1">
    <location>
        <begin position="110"/>
        <end position="120"/>
    </location>
</feature>
<organism evidence="3 4">
    <name type="scientific">Catellatospora bangladeshensis</name>
    <dbReference type="NCBI Taxonomy" id="310355"/>
    <lineage>
        <taxon>Bacteria</taxon>
        <taxon>Bacillati</taxon>
        <taxon>Actinomycetota</taxon>
        <taxon>Actinomycetes</taxon>
        <taxon>Micromonosporales</taxon>
        <taxon>Micromonosporaceae</taxon>
        <taxon>Catellatospora</taxon>
    </lineage>
</organism>
<feature type="transmembrane region" description="Helical" evidence="2">
    <location>
        <begin position="45"/>
        <end position="68"/>
    </location>
</feature>
<name>A0A8J3JMF3_9ACTN</name>
<proteinExistence type="predicted"/>
<dbReference type="RefSeq" id="WP_203742741.1">
    <property type="nucleotide sequence ID" value="NZ_BONF01000008.1"/>
</dbReference>
<evidence type="ECO:0000313" key="3">
    <source>
        <dbReference type="EMBL" id="GIF79779.1"/>
    </source>
</evidence>
<evidence type="ECO:0000256" key="2">
    <source>
        <dbReference type="SAM" id="Phobius"/>
    </source>
</evidence>
<evidence type="ECO:0000313" key="4">
    <source>
        <dbReference type="Proteomes" id="UP000601223"/>
    </source>
</evidence>
<feature type="compositionally biased region" description="Basic and acidic residues" evidence="1">
    <location>
        <begin position="91"/>
        <end position="109"/>
    </location>
</feature>
<dbReference type="AlphaFoldDB" id="A0A8J3JMF3"/>
<keyword evidence="2" id="KW-0812">Transmembrane</keyword>
<dbReference type="Proteomes" id="UP000601223">
    <property type="component" value="Unassembled WGS sequence"/>
</dbReference>
<keyword evidence="2" id="KW-1133">Transmembrane helix</keyword>
<reference evidence="3 4" key="1">
    <citation type="submission" date="2021-01" db="EMBL/GenBank/DDBJ databases">
        <title>Whole genome shotgun sequence of Catellatospora bangladeshensis NBRC 107357.</title>
        <authorList>
            <person name="Komaki H."/>
            <person name="Tamura T."/>
        </authorList>
    </citation>
    <scope>NUCLEOTIDE SEQUENCE [LARGE SCALE GENOMIC DNA]</scope>
    <source>
        <strain evidence="3 4">NBRC 107357</strain>
    </source>
</reference>
<keyword evidence="2" id="KW-0472">Membrane</keyword>
<dbReference type="EMBL" id="BONF01000008">
    <property type="protein sequence ID" value="GIF79779.1"/>
    <property type="molecule type" value="Genomic_DNA"/>
</dbReference>
<evidence type="ECO:0000256" key="1">
    <source>
        <dbReference type="SAM" id="MobiDB-lite"/>
    </source>
</evidence>
<keyword evidence="4" id="KW-1185">Reference proteome</keyword>